<dbReference type="Proteomes" id="UP000078343">
    <property type="component" value="Unassembled WGS sequence"/>
</dbReference>
<evidence type="ECO:0000256" key="1">
    <source>
        <dbReference type="ARBA" id="ARBA00008356"/>
    </source>
</evidence>
<dbReference type="OrthoDB" id="341730at2759"/>
<feature type="region of interest" description="Disordered" evidence="3">
    <location>
        <begin position="1"/>
        <end position="20"/>
    </location>
</feature>
<dbReference type="InterPro" id="IPR032054">
    <property type="entry name" value="Cdt1_C"/>
</dbReference>
<gene>
    <name evidence="5" type="ORF">AYL99_06094</name>
</gene>
<proteinExistence type="inferred from homology"/>
<dbReference type="Pfam" id="PF26121">
    <property type="entry name" value="HTH_CDT1"/>
    <property type="match status" value="1"/>
</dbReference>
<sequence length="478" mass="53174">MAPSRRGTSHRVSKRPAAVVKASKTAKLPVALRSELEAVAFEPVIHTKSVKHVPKRKCDAVQDDSESEPGGVYVTRITTKKTKLQQPTPPPSKFQNETDSIDTEFSPTMTFRQLSLDADKTQAAPQVLPPVLQDFVSLHAAFLKAFALHIVHNGQSTPAELSSLLSSTTRLWKKHAVTGEDIQRVLAIYELDVSTHFSGRLLKHQEGPFKLTMSGADFIRYNVEYVGWGDKRSTSSRWNEYNLQKLYEAEVEACWISQRNNPTCWIHGAIRNFPRLDFHVGIETQVRKARAETVRMEILSLSSHAQNRAGAQFLTHTSNNSEDHEANNSQAVKDRTLSLLDRVRAKALVSSAGTSQSAEASLRRYAIGRIAEVVEILRMKQQRKLSANFVSYVHSSPSKVRGKVSFSMNQLINDIKSSLTAPIGSAELRMCIHILQDEVPGMWVSVYTVGTVESVILNGPGLSGIEVKKILDQKEEAR</sequence>
<evidence type="ECO:0000256" key="2">
    <source>
        <dbReference type="ARBA" id="ARBA00023306"/>
    </source>
</evidence>
<evidence type="ECO:0000256" key="3">
    <source>
        <dbReference type="SAM" id="MobiDB-lite"/>
    </source>
</evidence>
<comment type="caution">
    <text evidence="5">The sequence shown here is derived from an EMBL/GenBank/DDBJ whole genome shotgun (WGS) entry which is preliminary data.</text>
</comment>
<feature type="domain" description="DNA replication factor Cdt1 C-terminal" evidence="4">
    <location>
        <begin position="338"/>
        <end position="449"/>
    </location>
</feature>
<keyword evidence="6" id="KW-1185">Reference proteome</keyword>
<protein>
    <recommendedName>
        <fullName evidence="4">DNA replication factor Cdt1 C-terminal domain-containing protein</fullName>
    </recommendedName>
</protein>
<dbReference type="Pfam" id="PF16679">
    <property type="entry name" value="CDT1_C"/>
    <property type="match status" value="1"/>
</dbReference>
<name>A0A178ZG80_9EURO</name>
<keyword evidence="2" id="KW-0131">Cell cycle</keyword>
<accession>A0A178ZG80</accession>
<dbReference type="AlphaFoldDB" id="A0A178ZG80"/>
<dbReference type="STRING" id="1367422.A0A178ZG80"/>
<dbReference type="Gene3D" id="1.10.10.1420">
    <property type="entry name" value="DNA replication factor Cdt1, C-terminal WH domain"/>
    <property type="match status" value="1"/>
</dbReference>
<dbReference type="EMBL" id="LVYI01000005">
    <property type="protein sequence ID" value="OAP58797.1"/>
    <property type="molecule type" value="Genomic_DNA"/>
</dbReference>
<evidence type="ECO:0000313" key="5">
    <source>
        <dbReference type="EMBL" id="OAP58797.1"/>
    </source>
</evidence>
<comment type="similarity">
    <text evidence="1">Belongs to the Cdt1 family.</text>
</comment>
<feature type="region of interest" description="Disordered" evidence="3">
    <location>
        <begin position="81"/>
        <end position="100"/>
    </location>
</feature>
<dbReference type="RefSeq" id="XP_018692164.1">
    <property type="nucleotide sequence ID" value="XM_018837604.1"/>
</dbReference>
<organism evidence="5 6">
    <name type="scientific">Fonsecaea erecta</name>
    <dbReference type="NCBI Taxonomy" id="1367422"/>
    <lineage>
        <taxon>Eukaryota</taxon>
        <taxon>Fungi</taxon>
        <taxon>Dikarya</taxon>
        <taxon>Ascomycota</taxon>
        <taxon>Pezizomycotina</taxon>
        <taxon>Eurotiomycetes</taxon>
        <taxon>Chaetothyriomycetidae</taxon>
        <taxon>Chaetothyriales</taxon>
        <taxon>Herpotrichiellaceae</taxon>
        <taxon>Fonsecaea</taxon>
    </lineage>
</organism>
<dbReference type="InterPro" id="IPR038090">
    <property type="entry name" value="Cdt1_C_WH_dom_sf"/>
</dbReference>
<reference evidence="5 6" key="1">
    <citation type="submission" date="2016-04" db="EMBL/GenBank/DDBJ databases">
        <title>Draft genome of Fonsecaea erecta CBS 125763.</title>
        <authorList>
            <person name="Weiss V.A."/>
            <person name="Vicente V.A."/>
            <person name="Raittz R.T."/>
            <person name="Moreno L.F."/>
            <person name="De Souza E.M."/>
            <person name="Pedrosa F.O."/>
            <person name="Steffens M.B."/>
            <person name="Faoro H."/>
            <person name="Tadra-Sfeir M.Z."/>
            <person name="Najafzadeh M.J."/>
            <person name="Felipe M.S."/>
            <person name="Teixeira M."/>
            <person name="Sun J."/>
            <person name="Xi L."/>
            <person name="Gomes R."/>
            <person name="De Azevedo C.M."/>
            <person name="Salgado C.G."/>
            <person name="Da Silva M.B."/>
            <person name="Nascimento M.F."/>
            <person name="Queiroz-Telles F."/>
            <person name="Attili D.S."/>
            <person name="Gorbushina A."/>
        </authorList>
    </citation>
    <scope>NUCLEOTIDE SEQUENCE [LARGE SCALE GENOMIC DNA]</scope>
    <source>
        <strain evidence="5 6">CBS 125763</strain>
    </source>
</reference>
<evidence type="ECO:0000259" key="4">
    <source>
        <dbReference type="Pfam" id="PF16679"/>
    </source>
</evidence>
<dbReference type="GeneID" id="30010262"/>
<evidence type="ECO:0000313" key="6">
    <source>
        <dbReference type="Proteomes" id="UP000078343"/>
    </source>
</evidence>